<reference evidence="3" key="1">
    <citation type="journal article" date="2019" name="Int. J. Syst. Evol. Microbiol.">
        <title>The Global Catalogue of Microorganisms (GCM) 10K type strain sequencing project: providing services to taxonomists for standard genome sequencing and annotation.</title>
        <authorList>
            <consortium name="The Broad Institute Genomics Platform"/>
            <consortium name="The Broad Institute Genome Sequencing Center for Infectious Disease"/>
            <person name="Wu L."/>
            <person name="Ma J."/>
        </authorList>
    </citation>
    <scope>NUCLEOTIDE SEQUENCE [LARGE SCALE GENOMIC DNA]</scope>
    <source>
        <strain evidence="3">CCUG 58728</strain>
    </source>
</reference>
<feature type="transmembrane region" description="Helical" evidence="1">
    <location>
        <begin position="90"/>
        <end position="110"/>
    </location>
</feature>
<dbReference type="EMBL" id="JBHSAC010000033">
    <property type="protein sequence ID" value="MFC3931855.1"/>
    <property type="molecule type" value="Genomic_DNA"/>
</dbReference>
<dbReference type="PANTHER" id="PTHR37314">
    <property type="entry name" value="SLR0142 PROTEIN"/>
    <property type="match status" value="1"/>
</dbReference>
<comment type="caution">
    <text evidence="2">The sequence shown here is derived from an EMBL/GenBank/DDBJ whole genome shotgun (WGS) entry which is preliminary data.</text>
</comment>
<feature type="transmembrane region" description="Helical" evidence="1">
    <location>
        <begin position="116"/>
        <end position="135"/>
    </location>
</feature>
<dbReference type="RefSeq" id="WP_380430565.1">
    <property type="nucleotide sequence ID" value="NZ_JBHSAC010000033.1"/>
</dbReference>
<keyword evidence="1" id="KW-0472">Membrane</keyword>
<name>A0ABV8D0C6_9STRE</name>
<proteinExistence type="predicted"/>
<dbReference type="PANTHER" id="PTHR37314:SF4">
    <property type="entry name" value="UPF0700 TRANSMEMBRANE PROTEIN YOAK"/>
    <property type="match status" value="1"/>
</dbReference>
<protein>
    <submittedName>
        <fullName evidence="2">YoaK family protein</fullName>
    </submittedName>
</protein>
<evidence type="ECO:0000313" key="2">
    <source>
        <dbReference type="EMBL" id="MFC3931855.1"/>
    </source>
</evidence>
<feature type="transmembrane region" description="Helical" evidence="1">
    <location>
        <begin position="20"/>
        <end position="43"/>
    </location>
</feature>
<dbReference type="PROSITE" id="PS51257">
    <property type="entry name" value="PROKAR_LIPOPROTEIN"/>
    <property type="match status" value="1"/>
</dbReference>
<feature type="transmembrane region" description="Helical" evidence="1">
    <location>
        <begin position="202"/>
        <end position="222"/>
    </location>
</feature>
<evidence type="ECO:0000313" key="3">
    <source>
        <dbReference type="Proteomes" id="UP001595901"/>
    </source>
</evidence>
<evidence type="ECO:0000256" key="1">
    <source>
        <dbReference type="SAM" id="Phobius"/>
    </source>
</evidence>
<keyword evidence="1" id="KW-1133">Transmembrane helix</keyword>
<sequence>MTESAHKLAIMPQNTRLMAFFLGSVGGCLDVFSHMQFGTLIATQTGNILLLIADWGEKNLTKTLDSILSLVFFTIGFILAILFKERAKNAHWRSVGILPLFISSFLYPFFSEYKLIWIPLLAASTGMMMLTFTGSKIEEHDYVIMMTSGNYRKMVTAWFDFLRFKDRRPLIKRQAINYSIVVGSFVGGAIITGILTHIFQTYAIWCVTAVLFAIILVYTTLVKAYDLEEEVL</sequence>
<dbReference type="InterPro" id="IPR010699">
    <property type="entry name" value="DUF1275"/>
</dbReference>
<gene>
    <name evidence="2" type="ORF">ACFOSE_03505</name>
</gene>
<keyword evidence="1" id="KW-0812">Transmembrane</keyword>
<dbReference type="Pfam" id="PF06912">
    <property type="entry name" value="DUF1275"/>
    <property type="match status" value="1"/>
</dbReference>
<keyword evidence="3" id="KW-1185">Reference proteome</keyword>
<dbReference type="Proteomes" id="UP001595901">
    <property type="component" value="Unassembled WGS sequence"/>
</dbReference>
<accession>A0ABV8D0C6</accession>
<feature type="transmembrane region" description="Helical" evidence="1">
    <location>
        <begin position="175"/>
        <end position="196"/>
    </location>
</feature>
<organism evidence="2 3">
    <name type="scientific">Streptococcus dentapri</name>
    <dbReference type="NCBI Taxonomy" id="573564"/>
    <lineage>
        <taxon>Bacteria</taxon>
        <taxon>Bacillati</taxon>
        <taxon>Bacillota</taxon>
        <taxon>Bacilli</taxon>
        <taxon>Lactobacillales</taxon>
        <taxon>Streptococcaceae</taxon>
        <taxon>Streptococcus</taxon>
    </lineage>
</organism>
<feature type="transmembrane region" description="Helical" evidence="1">
    <location>
        <begin position="63"/>
        <end position="83"/>
    </location>
</feature>